<dbReference type="Proteomes" id="UP000294927">
    <property type="component" value="Unassembled WGS sequence"/>
</dbReference>
<dbReference type="OrthoDB" id="1188001at2"/>
<dbReference type="Gene3D" id="3.90.190.10">
    <property type="entry name" value="Protein tyrosine phosphatase superfamily"/>
    <property type="match status" value="1"/>
</dbReference>
<dbReference type="InterPro" id="IPR016130">
    <property type="entry name" value="Tyr_Pase_AS"/>
</dbReference>
<dbReference type="PANTHER" id="PTHR31126:SF1">
    <property type="entry name" value="TYROSINE SPECIFIC PROTEIN PHOSPHATASES DOMAIN-CONTAINING PROTEIN"/>
    <property type="match status" value="1"/>
</dbReference>
<dbReference type="InterPro" id="IPR026893">
    <property type="entry name" value="Tyr/Ser_Pase_IphP-type"/>
</dbReference>
<feature type="chain" id="PRO_5020684153" evidence="2">
    <location>
        <begin position="27"/>
        <end position="271"/>
    </location>
</feature>
<dbReference type="AlphaFoldDB" id="A0A4R7USF2"/>
<dbReference type="Pfam" id="PF13350">
    <property type="entry name" value="Y_phosphatase3"/>
    <property type="match status" value="1"/>
</dbReference>
<keyword evidence="4" id="KW-1185">Reference proteome</keyword>
<name>A0A4R7USF2_9PSEU</name>
<dbReference type="InterPro" id="IPR029021">
    <property type="entry name" value="Prot-tyrosine_phosphatase-like"/>
</dbReference>
<dbReference type="SUPFAM" id="SSF52799">
    <property type="entry name" value="(Phosphotyrosine protein) phosphatases II"/>
    <property type="match status" value="1"/>
</dbReference>
<evidence type="ECO:0000256" key="2">
    <source>
        <dbReference type="SAM" id="SignalP"/>
    </source>
</evidence>
<proteinExistence type="inferred from homology"/>
<keyword evidence="2" id="KW-0732">Signal</keyword>
<comment type="caution">
    <text evidence="3">The sequence shown here is derived from an EMBL/GenBank/DDBJ whole genome shotgun (WGS) entry which is preliminary data.</text>
</comment>
<feature type="signal peptide" evidence="2">
    <location>
        <begin position="1"/>
        <end position="26"/>
    </location>
</feature>
<dbReference type="GO" id="GO:0004721">
    <property type="term" value="F:phosphoprotein phosphatase activity"/>
    <property type="evidence" value="ECO:0007669"/>
    <property type="project" value="InterPro"/>
</dbReference>
<evidence type="ECO:0000256" key="1">
    <source>
        <dbReference type="ARBA" id="ARBA00009580"/>
    </source>
</evidence>
<evidence type="ECO:0000313" key="3">
    <source>
        <dbReference type="EMBL" id="TDV35911.1"/>
    </source>
</evidence>
<dbReference type="RefSeq" id="WP_133909304.1">
    <property type="nucleotide sequence ID" value="NZ_SOCP01000033.1"/>
</dbReference>
<reference evidence="3 4" key="1">
    <citation type="submission" date="2019-03" db="EMBL/GenBank/DDBJ databases">
        <title>Genomic Encyclopedia of Archaeal and Bacterial Type Strains, Phase II (KMG-II): from individual species to whole genera.</title>
        <authorList>
            <person name="Goeker M."/>
        </authorList>
    </citation>
    <scope>NUCLEOTIDE SEQUENCE [LARGE SCALE GENOMIC DNA]</scope>
    <source>
        <strain evidence="3 4">DSM 45499</strain>
    </source>
</reference>
<organism evidence="3 4">
    <name type="scientific">Actinophytocola oryzae</name>
    <dbReference type="NCBI Taxonomy" id="502181"/>
    <lineage>
        <taxon>Bacteria</taxon>
        <taxon>Bacillati</taxon>
        <taxon>Actinomycetota</taxon>
        <taxon>Actinomycetes</taxon>
        <taxon>Pseudonocardiales</taxon>
        <taxon>Pseudonocardiaceae</taxon>
    </lineage>
</organism>
<dbReference type="PANTHER" id="PTHR31126">
    <property type="entry name" value="TYROSINE-PROTEIN PHOSPHATASE"/>
    <property type="match status" value="1"/>
</dbReference>
<dbReference type="PROSITE" id="PS00383">
    <property type="entry name" value="TYR_PHOSPHATASE_1"/>
    <property type="match status" value="1"/>
</dbReference>
<dbReference type="EMBL" id="SOCP01000033">
    <property type="protein sequence ID" value="TDV35911.1"/>
    <property type="molecule type" value="Genomic_DNA"/>
</dbReference>
<accession>A0A4R7USF2</accession>
<sequence length="271" mass="28432">MRVRRWIAVAAATAAVLSGVGTQAWATTPAPAAVGAVELAGARNFRDVGGYATSDGRTVRTGVVYRSGKLSELTDADLQRLTDLGVTLDVDLRNVVERHDEPDRVPAGARYQVADVVSVQYGLRFHGNATVTLVRALAAGLFNGSDNLGQSVAYPFMVDFVGADHAFGDLLRAVAANGSGATVFHCTAGKDRTGWGTAVLLSLLGVPMATVEADFMLSNTTLGNPTAVELSWLRAAFAEVDHLYGSVAAYARQGLGLDDATLDALRARLLV</sequence>
<evidence type="ECO:0000313" key="4">
    <source>
        <dbReference type="Proteomes" id="UP000294927"/>
    </source>
</evidence>
<comment type="similarity">
    <text evidence="1">Belongs to the protein-tyrosine phosphatase family.</text>
</comment>
<protein>
    <submittedName>
        <fullName evidence="3">Protein-tyrosine phosphatase</fullName>
    </submittedName>
</protein>
<gene>
    <name evidence="3" type="ORF">CLV71_1337</name>
</gene>